<dbReference type="Proteomes" id="UP000308530">
    <property type="component" value="Chromosome"/>
</dbReference>
<organism evidence="1 2">
    <name type="scientific">Peteryoungia desertarenae</name>
    <dbReference type="NCBI Taxonomy" id="1813451"/>
    <lineage>
        <taxon>Bacteria</taxon>
        <taxon>Pseudomonadati</taxon>
        <taxon>Pseudomonadota</taxon>
        <taxon>Alphaproteobacteria</taxon>
        <taxon>Hyphomicrobiales</taxon>
        <taxon>Rhizobiaceae</taxon>
        <taxon>Peteryoungia</taxon>
    </lineage>
</organism>
<dbReference type="RefSeq" id="WP_171033687.1">
    <property type="nucleotide sequence ID" value="NZ_CP058350.1"/>
</dbReference>
<reference evidence="1 2" key="1">
    <citation type="submission" date="2020-06" db="EMBL/GenBank/DDBJ databases">
        <title>Genome sequence of Rhizobium sp strain ADMK78.</title>
        <authorList>
            <person name="Rahi P."/>
        </authorList>
    </citation>
    <scope>NUCLEOTIDE SEQUENCE [LARGE SCALE GENOMIC DNA]</scope>
    <source>
        <strain evidence="1 2">ADMK78</strain>
    </source>
</reference>
<dbReference type="Gene3D" id="3.40.50.620">
    <property type="entry name" value="HUPs"/>
    <property type="match status" value="1"/>
</dbReference>
<dbReference type="EMBL" id="CP058350">
    <property type="protein sequence ID" value="QLF68719.1"/>
    <property type="molecule type" value="Genomic_DNA"/>
</dbReference>
<name>A0ABX6QJI0_9HYPH</name>
<dbReference type="InterPro" id="IPR014729">
    <property type="entry name" value="Rossmann-like_a/b/a_fold"/>
</dbReference>
<dbReference type="PANTHER" id="PTHR38657:SF1">
    <property type="entry name" value="SLR1343 PROTEIN"/>
    <property type="match status" value="1"/>
</dbReference>
<protein>
    <submittedName>
        <fullName evidence="1">Cryptochrome/photolyase family protein</fullName>
    </submittedName>
</protein>
<dbReference type="InterPro" id="IPR052551">
    <property type="entry name" value="UV-DNA_repair_photolyase"/>
</dbReference>
<evidence type="ECO:0000313" key="1">
    <source>
        <dbReference type="EMBL" id="QLF68719.1"/>
    </source>
</evidence>
<dbReference type="PANTHER" id="PTHR38657">
    <property type="entry name" value="SLR1343 PROTEIN"/>
    <property type="match status" value="1"/>
</dbReference>
<dbReference type="Gene3D" id="1.10.10.1710">
    <property type="entry name" value="Deoxyribodipyrimidine photolyase-related"/>
    <property type="match status" value="1"/>
</dbReference>
<dbReference type="InterPro" id="IPR036134">
    <property type="entry name" value="Crypto/Photolyase_FAD-like_sf"/>
</dbReference>
<dbReference type="Pfam" id="PF04244">
    <property type="entry name" value="DPRP"/>
    <property type="match status" value="1"/>
</dbReference>
<keyword evidence="2" id="KW-1185">Reference proteome</keyword>
<dbReference type="Gene3D" id="1.25.40.80">
    <property type="match status" value="1"/>
</dbReference>
<dbReference type="InterPro" id="IPR007357">
    <property type="entry name" value="PhrB-like"/>
</dbReference>
<dbReference type="Gene3D" id="1.10.579.10">
    <property type="entry name" value="DNA Cyclobutane Dipyrimidine Photolyase, subunit A, domain 3"/>
    <property type="match status" value="1"/>
</dbReference>
<gene>
    <name evidence="1" type="ORF">FE840_003675</name>
</gene>
<sequence length="514" mass="58825">MVKSIRIHLVLGDQLSHSLSALADADPKTSLVLMAEVMSEATYVKHHKKKIAFLFSAMRHFADELREKGFQVRYVTLDDPENTQSLKGELTRALAESGASAVIITECGEWRLAEEMRGWETDLGVPVEIREDDRFLCSIEDFRTWRKGRKQLRMEYFYRDMRRRHRVLLEGEEPVGGKWNFDAENRKPPAAGLKGPKRISHKKDQITKSVLALVEERFAGHMGSLDSFHFAVTADQAQIELQQFIDEILPNFGDYQDAMVKGEPYLYHSLISSYINAGLLLPIDVIRRAEAAWFEGRAPLNAVEGFIRQILGWREYVRGIYWTEMPDYVHLNHLSASRPLPQMYWTAKTDMACMRGAIGDTIEHAYSHHIQRLMVTGNFAMLAGIDPAEVCDWYLAVYSDAYEWVELPNTLGMALYGDGGIMASKPYAASGKYIDRMSNFCGGCRYDPKLTTGPKACPFNALYWDFLDRNTEKLARNPRLSNMYATWRRMDPFKQDAIRKHAKIVLRDLEAGEL</sequence>
<dbReference type="SUPFAM" id="SSF48173">
    <property type="entry name" value="Cryptochrome/photolyase FAD-binding domain"/>
    <property type="match status" value="1"/>
</dbReference>
<evidence type="ECO:0000313" key="2">
    <source>
        <dbReference type="Proteomes" id="UP000308530"/>
    </source>
</evidence>
<proteinExistence type="predicted"/>
<accession>A0ABX6QJI0</accession>